<evidence type="ECO:0000256" key="1">
    <source>
        <dbReference type="ARBA" id="ARBA00022553"/>
    </source>
</evidence>
<dbReference type="PANTHER" id="PTHR43719:SF30">
    <property type="entry name" value="TWO-COMPONENT SYSTEM RESPONSE REGULATOR"/>
    <property type="match status" value="1"/>
</dbReference>
<feature type="domain" description="Histidine kinase" evidence="4">
    <location>
        <begin position="559"/>
        <end position="832"/>
    </location>
</feature>
<evidence type="ECO:0000313" key="7">
    <source>
        <dbReference type="Proteomes" id="UP000308133"/>
    </source>
</evidence>
<dbReference type="Gene3D" id="3.40.50.2300">
    <property type="match status" value="1"/>
</dbReference>
<feature type="compositionally biased region" description="Low complexity" evidence="3">
    <location>
        <begin position="233"/>
        <end position="248"/>
    </location>
</feature>
<dbReference type="PROSITE" id="PS50110">
    <property type="entry name" value="RESPONSE_REGULATORY"/>
    <property type="match status" value="1"/>
</dbReference>
<keyword evidence="6" id="KW-0808">Transferase</keyword>
<dbReference type="Gene3D" id="3.30.565.10">
    <property type="entry name" value="Histidine kinase-like ATPase, C-terminal domain"/>
    <property type="match status" value="1"/>
</dbReference>
<keyword evidence="1 2" id="KW-0597">Phosphoprotein</keyword>
<dbReference type="InterPro" id="IPR004358">
    <property type="entry name" value="Sig_transdc_His_kin-like_C"/>
</dbReference>
<dbReference type="InterPro" id="IPR036890">
    <property type="entry name" value="HATPase_C_sf"/>
</dbReference>
<gene>
    <name evidence="6" type="ORF">C1H76_4633</name>
</gene>
<dbReference type="SUPFAM" id="SSF52172">
    <property type="entry name" value="CheY-like"/>
    <property type="match status" value="1"/>
</dbReference>
<dbReference type="Gene3D" id="1.10.287.130">
    <property type="match status" value="1"/>
</dbReference>
<evidence type="ECO:0000256" key="3">
    <source>
        <dbReference type="SAM" id="MobiDB-lite"/>
    </source>
</evidence>
<dbReference type="InterPro" id="IPR001789">
    <property type="entry name" value="Sig_transdc_resp-reg_receiver"/>
</dbReference>
<evidence type="ECO:0000259" key="4">
    <source>
        <dbReference type="PROSITE" id="PS50109"/>
    </source>
</evidence>
<feature type="modified residue" description="4-aspartylphosphate" evidence="2">
    <location>
        <position position="967"/>
    </location>
</feature>
<dbReference type="EMBL" id="PTQR01000057">
    <property type="protein sequence ID" value="TKX23085.1"/>
    <property type="molecule type" value="Genomic_DNA"/>
</dbReference>
<dbReference type="InterPro" id="IPR005467">
    <property type="entry name" value="His_kinase_dom"/>
</dbReference>
<dbReference type="InterPro" id="IPR036097">
    <property type="entry name" value="HisK_dim/P_sf"/>
</dbReference>
<dbReference type="CDD" id="cd17546">
    <property type="entry name" value="REC_hyHK_CKI1_RcsC-like"/>
    <property type="match status" value="1"/>
</dbReference>
<feature type="compositionally biased region" description="Polar residues" evidence="3">
    <location>
        <begin position="882"/>
        <end position="894"/>
    </location>
</feature>
<dbReference type="InterPro" id="IPR000014">
    <property type="entry name" value="PAS"/>
</dbReference>
<dbReference type="AlphaFoldDB" id="A0A4U7B0F4"/>
<dbReference type="PRINTS" id="PR00344">
    <property type="entry name" value="BCTRLSENSOR"/>
</dbReference>
<evidence type="ECO:0000256" key="2">
    <source>
        <dbReference type="PROSITE-ProRule" id="PRU00169"/>
    </source>
</evidence>
<feature type="region of interest" description="Disordered" evidence="3">
    <location>
        <begin position="231"/>
        <end position="250"/>
    </location>
</feature>
<dbReference type="CDD" id="cd00082">
    <property type="entry name" value="HisKA"/>
    <property type="match status" value="1"/>
</dbReference>
<keyword evidence="6" id="KW-0418">Kinase</keyword>
<dbReference type="Proteomes" id="UP000308133">
    <property type="component" value="Unassembled WGS sequence"/>
</dbReference>
<sequence length="1042" mass="115542">MARNSHDDQKSIISHGSDGWAGPLSGHASHQQFIRSVNWALTDLGPPQSWPSTLNQMIELCLADPHAASIMWGDRLTMIYNERFVEFAGQKHPRLMGSTPVIEYAEVWDTMFAAIIKRGKEKREATRHKDVQLFLHRHGYLEEVFVTYTFVPILGVDASVVGFYHTAIETTEQVLAMRRTHTLLGIGNHTTSARSIKDYWAALLAAFESNPQDVPYVVAFEFKELSEDISTRSSSTNNKYGSSSAASSRIPRSCGFVGAVRIPIAGIPMSLEALNDQDHFSQAVRQCISTGQATELNRDEHNLPDWLWNINHESSPDATKCNSAVIVPIRPTARDEGDGQNAIGFIVLGLNPHRKYEETYERYVHLWGRQMATSAASVVLLEQEIRRQEQLAIQLSIAAKTQRQTQARFSRFAELADVAMWIVDGEDQVIYANRAWREQTQLHDEIPMASDWIKAVAPESRATVEKAWKRVVEEKCPQVFEAQLTSPKAATDNAASEKTPKLRWILCSAFPEVGEGGTLESVWACNTDISHQKWAEALVEQRLSDVLETKRQSENFIDMTSHEMRNPLSAIMQCADGIVSSLNDMLTSADQTRPAAFSQSTINVMLEMAQTIVLCAQHQNRIVNDILTLSKLDASLLTVTLVATDPIGTLESALKLHQRELLNAGITGSLIVEDSYKDLGIGGVFLDPSRLLQLLINLVANAIKFTQFADQRKISLRLSASLDDPAAADDHDYFVGRSSRVIAETSNQLVTGRKVYLNFAVEDTGCGLNEEERQRLFMRFSQANQRTHVQYGGSGLGLFICKEIVELCGGRIGVTSQPGKGSTFKFFLPVQTAPAETPPINQSAVWPILTASGQGTAIASDVPHATQIVGRQEEMPDAPSPTAITQPTETNNHSSKIKPSHTEIELHILVVEDNLINQKVMANQLRKLGATVHVADHGLDALAFLDKTHFSKDPSPDSIPLSVVLLDSEMPVMDGLTCIKYIRERQQMGIYTKWVPVVGVTANARPEQVKKAMDAGMDEVATKPVRIATLMEQIRELLSRER</sequence>
<dbReference type="SUPFAM" id="SSF55874">
    <property type="entry name" value="ATPase domain of HSP90 chaperone/DNA topoisomerase II/histidine kinase"/>
    <property type="match status" value="1"/>
</dbReference>
<dbReference type="InterPro" id="IPR003594">
    <property type="entry name" value="HATPase_dom"/>
</dbReference>
<dbReference type="Pfam" id="PF00072">
    <property type="entry name" value="Response_reg"/>
    <property type="match status" value="1"/>
</dbReference>
<dbReference type="InterPro" id="IPR011006">
    <property type="entry name" value="CheY-like_superfamily"/>
</dbReference>
<dbReference type="InterPro" id="IPR035965">
    <property type="entry name" value="PAS-like_dom_sf"/>
</dbReference>
<dbReference type="Pfam" id="PF00512">
    <property type="entry name" value="HisKA"/>
    <property type="match status" value="1"/>
</dbReference>
<dbReference type="InterPro" id="IPR050956">
    <property type="entry name" value="2C_system_His_kinase"/>
</dbReference>
<dbReference type="InterPro" id="IPR003661">
    <property type="entry name" value="HisK_dim/P_dom"/>
</dbReference>
<dbReference type="SMART" id="SM00448">
    <property type="entry name" value="REC"/>
    <property type="match status" value="1"/>
</dbReference>
<dbReference type="Gene3D" id="3.30.450.20">
    <property type="entry name" value="PAS domain"/>
    <property type="match status" value="2"/>
</dbReference>
<accession>A0A4U7B0F4</accession>
<dbReference type="InterPro" id="IPR013656">
    <property type="entry name" value="PAS_4"/>
</dbReference>
<reference evidence="6 7" key="1">
    <citation type="submission" date="2018-02" db="EMBL/GenBank/DDBJ databases">
        <title>Draft genome sequences of Elsinoe sp., causing black scab on jojoba.</title>
        <authorList>
            <person name="Stodart B."/>
            <person name="Jeffress S."/>
            <person name="Ash G."/>
            <person name="Arun Chinnappa K."/>
        </authorList>
    </citation>
    <scope>NUCLEOTIDE SEQUENCE [LARGE SCALE GENOMIC DNA]</scope>
    <source>
        <strain evidence="6 7">Hillstone_2</strain>
    </source>
</reference>
<feature type="region of interest" description="Disordered" evidence="3">
    <location>
        <begin position="873"/>
        <end position="898"/>
    </location>
</feature>
<name>A0A4U7B0F4_9PEZI</name>
<dbReference type="Pfam" id="PF02518">
    <property type="entry name" value="HATPase_c"/>
    <property type="match status" value="1"/>
</dbReference>
<dbReference type="SMART" id="SM00388">
    <property type="entry name" value="HisKA"/>
    <property type="match status" value="1"/>
</dbReference>
<dbReference type="PROSITE" id="PS50109">
    <property type="entry name" value="HIS_KIN"/>
    <property type="match status" value="1"/>
</dbReference>
<proteinExistence type="predicted"/>
<dbReference type="CDD" id="cd00130">
    <property type="entry name" value="PAS"/>
    <property type="match status" value="1"/>
</dbReference>
<feature type="domain" description="Response regulatory" evidence="5">
    <location>
        <begin position="907"/>
        <end position="1038"/>
    </location>
</feature>
<dbReference type="SMART" id="SM00091">
    <property type="entry name" value="PAS"/>
    <property type="match status" value="1"/>
</dbReference>
<comment type="caution">
    <text evidence="6">The sequence shown here is derived from an EMBL/GenBank/DDBJ whole genome shotgun (WGS) entry which is preliminary data.</text>
</comment>
<evidence type="ECO:0000259" key="5">
    <source>
        <dbReference type="PROSITE" id="PS50110"/>
    </source>
</evidence>
<dbReference type="PANTHER" id="PTHR43719">
    <property type="entry name" value="TWO-COMPONENT HISTIDINE KINASE"/>
    <property type="match status" value="1"/>
</dbReference>
<dbReference type="Pfam" id="PF08448">
    <property type="entry name" value="PAS_4"/>
    <property type="match status" value="1"/>
</dbReference>
<dbReference type="SUPFAM" id="SSF55785">
    <property type="entry name" value="PYP-like sensor domain (PAS domain)"/>
    <property type="match status" value="1"/>
</dbReference>
<dbReference type="CDD" id="cd16922">
    <property type="entry name" value="HATPase_EvgS-ArcB-TorS-like"/>
    <property type="match status" value="1"/>
</dbReference>
<dbReference type="GO" id="GO:0000155">
    <property type="term" value="F:phosphorelay sensor kinase activity"/>
    <property type="evidence" value="ECO:0007669"/>
    <property type="project" value="InterPro"/>
</dbReference>
<dbReference type="SMART" id="SM00387">
    <property type="entry name" value="HATPase_c"/>
    <property type="match status" value="1"/>
</dbReference>
<dbReference type="SUPFAM" id="SSF47384">
    <property type="entry name" value="Homodimeric domain of signal transducing histidine kinase"/>
    <property type="match status" value="1"/>
</dbReference>
<protein>
    <submittedName>
        <fullName evidence="6">Histidine kinase-like protein 7</fullName>
    </submittedName>
</protein>
<organism evidence="6 7">
    <name type="scientific">Elsinoe australis</name>
    <dbReference type="NCBI Taxonomy" id="40998"/>
    <lineage>
        <taxon>Eukaryota</taxon>
        <taxon>Fungi</taxon>
        <taxon>Dikarya</taxon>
        <taxon>Ascomycota</taxon>
        <taxon>Pezizomycotina</taxon>
        <taxon>Dothideomycetes</taxon>
        <taxon>Dothideomycetidae</taxon>
        <taxon>Myriangiales</taxon>
        <taxon>Elsinoaceae</taxon>
        <taxon>Elsinoe</taxon>
    </lineage>
</organism>
<evidence type="ECO:0000313" key="6">
    <source>
        <dbReference type="EMBL" id="TKX23085.1"/>
    </source>
</evidence>